<dbReference type="AlphaFoldDB" id="A0A4U1BAF8"/>
<dbReference type="EMBL" id="SWCI01000012">
    <property type="protein sequence ID" value="TKB47813.1"/>
    <property type="molecule type" value="Genomic_DNA"/>
</dbReference>
<dbReference type="Proteomes" id="UP000305674">
    <property type="component" value="Unassembled WGS sequence"/>
</dbReference>
<dbReference type="OrthoDB" id="9814800at2"/>
<name>A0A4U1BAF8_9GAMM</name>
<dbReference type="InterPro" id="IPR036280">
    <property type="entry name" value="Multihaem_cyt_sf"/>
</dbReference>
<feature type="signal peptide" evidence="1">
    <location>
        <begin position="1"/>
        <end position="26"/>
    </location>
</feature>
<reference evidence="2 3" key="1">
    <citation type="submission" date="2019-04" db="EMBL/GenBank/DDBJ databases">
        <authorList>
            <person name="Hwang J.C."/>
        </authorList>
    </citation>
    <scope>NUCLEOTIDE SEQUENCE [LARGE SCALE GENOMIC DNA]</scope>
    <source>
        <strain evidence="2 3">IMCC35001</strain>
    </source>
</reference>
<sequence length="454" mass="49608">MKVMNYRLAATCFLLAGAALPGQALALSGCINCHAKPAMLERMLVNKQVELGELSVAERTAQLEVNPAAMGSHGELACGDCHRPLADGNTGWHPAIELDPSADGGSVCGDCHGEEMVTNFRHSLHYTVNGIAKGLTERLAQTPNAQELFEQMHTDTGEGCAACHATCGQCHVSQPNYAGGGLLNKHQFQKQPQTEKTCETCHYENAETHKEVDAHATKYGMTCLDCHTNMVEFHGRDINYIPQGRYFGDGPKVSKTGPFEQTQKQDVVQVKCEECHQDKVEDHTELLSGKRALINHNDSLKCTACHTQPYTNCFGCHEDSPESLGTWEQFKRVAKGALGQVGEDENIKLGLSVAGDPHSKLVPLSHSGGVSKDSQAVVDLNNPDTKSYWVPFAAHFVSKNPLATPEARASKRMCENCHNTDNDIFLKESDVQLGVTDPVSERQWIVPQSRLPKH</sequence>
<feature type="chain" id="PRO_5020308877" evidence="1">
    <location>
        <begin position="27"/>
        <end position="454"/>
    </location>
</feature>
<accession>A0A4U1BAF8</accession>
<comment type="caution">
    <text evidence="2">The sequence shown here is derived from an EMBL/GenBank/DDBJ whole genome shotgun (WGS) entry which is preliminary data.</text>
</comment>
<dbReference type="PROSITE" id="PS51257">
    <property type="entry name" value="PROKAR_LIPOPROTEIN"/>
    <property type="match status" value="1"/>
</dbReference>
<dbReference type="RefSeq" id="WP_136854148.1">
    <property type="nucleotide sequence ID" value="NZ_SWCI01000012.1"/>
</dbReference>
<evidence type="ECO:0000313" key="2">
    <source>
        <dbReference type="EMBL" id="TKB47813.1"/>
    </source>
</evidence>
<keyword evidence="3" id="KW-1185">Reference proteome</keyword>
<dbReference type="Gene3D" id="1.10.780.10">
    <property type="entry name" value="Hydroxylamine Oxidoreductase, Chain A, domain 1"/>
    <property type="match status" value="1"/>
</dbReference>
<evidence type="ECO:0000313" key="3">
    <source>
        <dbReference type="Proteomes" id="UP000305674"/>
    </source>
</evidence>
<keyword evidence="1" id="KW-0732">Signal</keyword>
<dbReference type="SUPFAM" id="SSF48695">
    <property type="entry name" value="Multiheme cytochromes"/>
    <property type="match status" value="1"/>
</dbReference>
<evidence type="ECO:0000256" key="1">
    <source>
        <dbReference type="SAM" id="SignalP"/>
    </source>
</evidence>
<organism evidence="2 3">
    <name type="scientific">Ferrimonas sediminicola</name>
    <dbReference type="NCBI Taxonomy" id="2569538"/>
    <lineage>
        <taxon>Bacteria</taxon>
        <taxon>Pseudomonadati</taxon>
        <taxon>Pseudomonadota</taxon>
        <taxon>Gammaproteobacteria</taxon>
        <taxon>Alteromonadales</taxon>
        <taxon>Ferrimonadaceae</taxon>
        <taxon>Ferrimonas</taxon>
    </lineage>
</organism>
<protein>
    <submittedName>
        <fullName evidence="2">Uncharacterized protein</fullName>
    </submittedName>
</protein>
<proteinExistence type="predicted"/>
<gene>
    <name evidence="2" type="ORF">FCL40_15175</name>
</gene>